<dbReference type="PANTHER" id="PTHR43760:SF1">
    <property type="entry name" value="ENDORIBONUCLEASE L-PSP_CHORISMATE MUTASE-LIKE DOMAIN-CONTAINING PROTEIN"/>
    <property type="match status" value="1"/>
</dbReference>
<dbReference type="InterPro" id="IPR013813">
    <property type="entry name" value="Endoribo_LPSP/chorism_mut-like"/>
</dbReference>
<dbReference type="PANTHER" id="PTHR43760">
    <property type="entry name" value="ENDORIBONUCLEASE-RELATED"/>
    <property type="match status" value="1"/>
</dbReference>
<reference evidence="1" key="1">
    <citation type="submission" date="2018-06" db="EMBL/GenBank/DDBJ databases">
        <authorList>
            <person name="Zhirakovskaya E."/>
        </authorList>
    </citation>
    <scope>NUCLEOTIDE SEQUENCE</scope>
</reference>
<protein>
    <recommendedName>
        <fullName evidence="2">RidA/YER057c/UK114 superfamily, group 1</fullName>
    </recommendedName>
</protein>
<name>A0A3B0RUK0_9ZZZZ</name>
<sequence>MNGASELFRDVFGERGLAARAAMGTNALPAGIAVEILSIWEIKI</sequence>
<evidence type="ECO:0000313" key="1">
    <source>
        <dbReference type="EMBL" id="VAV92088.1"/>
    </source>
</evidence>
<proteinExistence type="predicted"/>
<dbReference type="Gene3D" id="3.30.1330.40">
    <property type="entry name" value="RutC-like"/>
    <property type="match status" value="1"/>
</dbReference>
<gene>
    <name evidence="1" type="ORF">MNBD_ALPHA01-804</name>
</gene>
<evidence type="ECO:0008006" key="2">
    <source>
        <dbReference type="Google" id="ProtNLM"/>
    </source>
</evidence>
<dbReference type="AlphaFoldDB" id="A0A3B0RUK0"/>
<dbReference type="InterPro" id="IPR035959">
    <property type="entry name" value="RutC-like_sf"/>
</dbReference>
<dbReference type="EMBL" id="UOEJ01000029">
    <property type="protein sequence ID" value="VAV92088.1"/>
    <property type="molecule type" value="Genomic_DNA"/>
</dbReference>
<accession>A0A3B0RUK0</accession>
<organism evidence="1">
    <name type="scientific">hydrothermal vent metagenome</name>
    <dbReference type="NCBI Taxonomy" id="652676"/>
    <lineage>
        <taxon>unclassified sequences</taxon>
        <taxon>metagenomes</taxon>
        <taxon>ecological metagenomes</taxon>
    </lineage>
</organism>
<dbReference type="SUPFAM" id="SSF55298">
    <property type="entry name" value="YjgF-like"/>
    <property type="match status" value="1"/>
</dbReference>